<dbReference type="AlphaFoldDB" id="A0A9P7VSP9"/>
<accession>A0A9P7VSP9</accession>
<dbReference type="GeneID" id="66108657"/>
<evidence type="ECO:0000313" key="2">
    <source>
        <dbReference type="Proteomes" id="UP000812287"/>
    </source>
</evidence>
<dbReference type="EMBL" id="MU250535">
    <property type="protein sequence ID" value="KAG7446117.1"/>
    <property type="molecule type" value="Genomic_DNA"/>
</dbReference>
<sequence>MVVEFLFRVPNLRRLSIIEKRESASFFTLDQHLMDNLSKPEILPGLERLDLAWSKDNVDLDEGAIMRMLEYRVDRMMLKSAVIGPRDGGELLNDTVVRMQEMREQGINVTVW</sequence>
<dbReference type="Proteomes" id="UP000812287">
    <property type="component" value="Unassembled WGS sequence"/>
</dbReference>
<proteinExistence type="predicted"/>
<reference evidence="1" key="1">
    <citation type="submission" date="2020-11" db="EMBL/GenBank/DDBJ databases">
        <title>Adaptations for nitrogen fixation in a non-lichenized fungal sporocarp promotes dispersal by wood-feeding termites.</title>
        <authorList>
            <consortium name="DOE Joint Genome Institute"/>
            <person name="Koch R.A."/>
            <person name="Yoon G."/>
            <person name="Arayal U."/>
            <person name="Lail K."/>
            <person name="Amirebrahimi M."/>
            <person name="Labutti K."/>
            <person name="Lipzen A."/>
            <person name="Riley R."/>
            <person name="Barry K."/>
            <person name="Henrissat B."/>
            <person name="Grigoriev I.V."/>
            <person name="Herr J.R."/>
            <person name="Aime M.C."/>
        </authorList>
    </citation>
    <scope>NUCLEOTIDE SEQUENCE</scope>
    <source>
        <strain evidence="1">MCA 3950</strain>
    </source>
</reference>
<dbReference type="RefSeq" id="XP_043039617.1">
    <property type="nucleotide sequence ID" value="XM_043186360.1"/>
</dbReference>
<keyword evidence="2" id="KW-1185">Reference proteome</keyword>
<comment type="caution">
    <text evidence="1">The sequence shown here is derived from an EMBL/GenBank/DDBJ whole genome shotgun (WGS) entry which is preliminary data.</text>
</comment>
<dbReference type="OrthoDB" id="2838453at2759"/>
<organism evidence="1 2">
    <name type="scientific">Guyanagaster necrorhizus</name>
    <dbReference type="NCBI Taxonomy" id="856835"/>
    <lineage>
        <taxon>Eukaryota</taxon>
        <taxon>Fungi</taxon>
        <taxon>Dikarya</taxon>
        <taxon>Basidiomycota</taxon>
        <taxon>Agaricomycotina</taxon>
        <taxon>Agaricomycetes</taxon>
        <taxon>Agaricomycetidae</taxon>
        <taxon>Agaricales</taxon>
        <taxon>Marasmiineae</taxon>
        <taxon>Physalacriaceae</taxon>
        <taxon>Guyanagaster</taxon>
    </lineage>
</organism>
<name>A0A9P7VSP9_9AGAR</name>
<protein>
    <submittedName>
        <fullName evidence="1">Uncharacterized protein</fullName>
    </submittedName>
</protein>
<gene>
    <name evidence="1" type="ORF">BT62DRAFT_932480</name>
</gene>
<evidence type="ECO:0000313" key="1">
    <source>
        <dbReference type="EMBL" id="KAG7446117.1"/>
    </source>
</evidence>